<protein>
    <submittedName>
        <fullName evidence="2">DUF4214 domain-containing protein</fullName>
    </submittedName>
</protein>
<dbReference type="InterPro" id="IPR025282">
    <property type="entry name" value="DUF4214"/>
</dbReference>
<dbReference type="InterPro" id="IPR038255">
    <property type="entry name" value="PBS_linker_sf"/>
</dbReference>
<comment type="caution">
    <text evidence="2">The sequence shown here is derived from an EMBL/GenBank/DDBJ whole genome shotgun (WGS) entry which is preliminary data.</text>
</comment>
<dbReference type="Gene3D" id="1.10.3130.20">
    <property type="entry name" value="Phycobilisome linker domain"/>
    <property type="match status" value="1"/>
</dbReference>
<organism evidence="2 3">
    <name type="scientific">Roseomonas marmotae</name>
    <dbReference type="NCBI Taxonomy" id="2768161"/>
    <lineage>
        <taxon>Bacteria</taxon>
        <taxon>Pseudomonadati</taxon>
        <taxon>Pseudomonadota</taxon>
        <taxon>Alphaproteobacteria</taxon>
        <taxon>Acetobacterales</taxon>
        <taxon>Roseomonadaceae</taxon>
        <taxon>Roseomonas</taxon>
    </lineage>
</organism>
<dbReference type="EMBL" id="JACTNF010000033">
    <property type="protein sequence ID" value="MBO1076890.1"/>
    <property type="molecule type" value="Genomic_DNA"/>
</dbReference>
<dbReference type="InterPro" id="IPR050557">
    <property type="entry name" value="RTX_toxin/Mannuronan_C5-epim"/>
</dbReference>
<dbReference type="PRINTS" id="PR00313">
    <property type="entry name" value="CABNDNGRPT"/>
</dbReference>
<dbReference type="Gene3D" id="2.160.20.160">
    <property type="match status" value="1"/>
</dbReference>
<evidence type="ECO:0000259" key="1">
    <source>
        <dbReference type="Pfam" id="PF13946"/>
    </source>
</evidence>
<dbReference type="Proteomes" id="UP001518990">
    <property type="component" value="Unassembled WGS sequence"/>
</dbReference>
<dbReference type="PANTHER" id="PTHR38340:SF1">
    <property type="entry name" value="S-LAYER PROTEIN"/>
    <property type="match status" value="1"/>
</dbReference>
<accession>A0ABS3KHH4</accession>
<dbReference type="PANTHER" id="PTHR38340">
    <property type="entry name" value="S-LAYER PROTEIN"/>
    <property type="match status" value="1"/>
</dbReference>
<reference evidence="2 3" key="1">
    <citation type="submission" date="2020-09" db="EMBL/GenBank/DDBJ databases">
        <title>Roseomonas.</title>
        <authorList>
            <person name="Zhu W."/>
        </authorList>
    </citation>
    <scope>NUCLEOTIDE SEQUENCE [LARGE SCALE GENOMIC DNA]</scope>
    <source>
        <strain evidence="2 3">1311</strain>
    </source>
</reference>
<feature type="domain" description="DUF4214" evidence="1">
    <location>
        <begin position="63"/>
        <end position="105"/>
    </location>
</feature>
<dbReference type="Pfam" id="PF13946">
    <property type="entry name" value="DUF4214"/>
    <property type="match status" value="1"/>
</dbReference>
<proteinExistence type="predicted"/>
<dbReference type="InterPro" id="IPR011049">
    <property type="entry name" value="Serralysin-like_metalloprot_C"/>
</dbReference>
<gene>
    <name evidence="2" type="ORF">IAI60_19930</name>
</gene>
<evidence type="ECO:0000313" key="3">
    <source>
        <dbReference type="Proteomes" id="UP001518990"/>
    </source>
</evidence>
<dbReference type="RefSeq" id="WP_207450402.1">
    <property type="nucleotide sequence ID" value="NZ_CP061092.1"/>
</dbReference>
<sequence length="656" mass="66163">MSVATITQLYIGYFGRAADPAGLNYWVGQENAGMQLADIARSFAVQTEATTNYPYLALPNIASSAGFITQVYQNLFNRAPDAEGMTYWQGQLASGRSVGQVILDIINGAQGDDATIVANKVEAAAFYTDQVVTQQAPWTLEGDRDDATAVLSGVTADPTTVDTSKALAAELVAAAKAGTGTPGAILTLTSGNDYLSPAGDTASTRTTAGDDTIRAMSGGHLGDGDVIDGGAGRDTLNAVVGGAFLVPSTVAPMLRNVEVVNITSGASRGTVTFDASNSTGIEQIVNRTTSSRDVEVVGIDTSVIVGMSSSGGSSLTVNFTGVSGKNDAATLLLDSNDGGIFTAEGIERLNIKTSGTTSWVDVAEGDYTALNISGSAALNLYNSDDGVTVIDASTLTGALTLEGATLTKAATVTGGSGADDITLYSDKAVTLDGGAGDDELSVYADANNTVNGGDGADDITVMGDGNQTVDGGDGADDITVMGEGNHTVGGGNGNDTLNVYGNGNHTVSGGAGNDVITVMGDGVHSISGGAGADKFMIAGMQLGDVDLEDAAALVEAATKVTDLAAGETVAFLGATFAELTGTQQARAAAAEDLVAALDYLLDLDNVDGKSVAFAFGDSTYVLVNDNEFSNGLDDLDGLVQLVGVTTFSLTGDVLTA</sequence>
<dbReference type="SUPFAM" id="SSF51120">
    <property type="entry name" value="beta-Roll"/>
    <property type="match status" value="2"/>
</dbReference>
<keyword evidence="3" id="KW-1185">Reference proteome</keyword>
<evidence type="ECO:0000313" key="2">
    <source>
        <dbReference type="EMBL" id="MBO1076890.1"/>
    </source>
</evidence>
<name>A0ABS3KHH4_9PROT</name>